<sequence>MFLPLNGPVQNISEANKEALAKKTVNHLPRRRNTRLEGTAADKNAAFSFDGGINDYRLPQRSMNFLSEREQVGLLRFLGTFKIRHK</sequence>
<reference evidence="1 2" key="1">
    <citation type="submission" date="2018-11" db="EMBL/GenBank/DDBJ databases">
        <title>Rufibacter latericius sp. nov., isolated from water in Baiyang Lake.</title>
        <authorList>
            <person name="Yang Y."/>
        </authorList>
    </citation>
    <scope>NUCLEOTIDE SEQUENCE [LARGE SCALE GENOMIC DNA]</scope>
    <source>
        <strain evidence="1 2">MCC P1</strain>
    </source>
</reference>
<organism evidence="1 2">
    <name type="scientific">Rufibacter immobilis</name>
    <dbReference type="NCBI Taxonomy" id="1348778"/>
    <lineage>
        <taxon>Bacteria</taxon>
        <taxon>Pseudomonadati</taxon>
        <taxon>Bacteroidota</taxon>
        <taxon>Cytophagia</taxon>
        <taxon>Cytophagales</taxon>
        <taxon>Hymenobacteraceae</taxon>
        <taxon>Rufibacter</taxon>
    </lineage>
</organism>
<gene>
    <name evidence="1" type="ORF">EFA69_07755</name>
</gene>
<evidence type="ECO:0000313" key="2">
    <source>
        <dbReference type="Proteomes" id="UP000271010"/>
    </source>
</evidence>
<accession>A0A3M9MWG5</accession>
<proteinExistence type="predicted"/>
<dbReference type="EMBL" id="RJJE01000009">
    <property type="protein sequence ID" value="RNI29447.1"/>
    <property type="molecule type" value="Genomic_DNA"/>
</dbReference>
<dbReference type="AlphaFoldDB" id="A0A3M9MWG5"/>
<evidence type="ECO:0000313" key="1">
    <source>
        <dbReference type="EMBL" id="RNI29447.1"/>
    </source>
</evidence>
<name>A0A3M9MWG5_9BACT</name>
<protein>
    <submittedName>
        <fullName evidence="1">Uncharacterized protein</fullName>
    </submittedName>
</protein>
<dbReference type="Proteomes" id="UP000271010">
    <property type="component" value="Unassembled WGS sequence"/>
</dbReference>
<comment type="caution">
    <text evidence="1">The sequence shown here is derived from an EMBL/GenBank/DDBJ whole genome shotgun (WGS) entry which is preliminary data.</text>
</comment>
<keyword evidence="2" id="KW-1185">Reference proteome</keyword>